<sequence length="115" mass="12504">MMRIPEEKEQNVFGLLGLARRARAITIGMDATLAALTKATVKTILVANDIGKNSLKRISKNVDTLETDRNLEKGSIPLIAFSDAEQLGRILKKETVSIIGIIDEGFAQGILKLAK</sequence>
<dbReference type="Proteomes" id="UP000237947">
    <property type="component" value="Chromosome"/>
</dbReference>
<dbReference type="EMBL" id="CP027226">
    <property type="protein sequence ID" value="AVM41895.1"/>
    <property type="molecule type" value="Genomic_DNA"/>
</dbReference>
<dbReference type="RefSeq" id="WP_106011881.1">
    <property type="nucleotide sequence ID" value="NZ_CP027226.1"/>
</dbReference>
<organism evidence="2 3">
    <name type="scientific">Fastidiosipila sanguinis</name>
    <dbReference type="NCBI Taxonomy" id="236753"/>
    <lineage>
        <taxon>Bacteria</taxon>
        <taxon>Bacillati</taxon>
        <taxon>Bacillota</taxon>
        <taxon>Clostridia</taxon>
        <taxon>Eubacteriales</taxon>
        <taxon>Oscillospiraceae</taxon>
        <taxon>Fastidiosipila</taxon>
    </lineage>
</organism>
<protein>
    <recommendedName>
        <fullName evidence="1">Ribosomal protein eL8/eL30/eS12/Gadd45 domain-containing protein</fullName>
    </recommendedName>
</protein>
<feature type="domain" description="Ribosomal protein eL8/eL30/eS12/Gadd45" evidence="1">
    <location>
        <begin position="12"/>
        <end position="107"/>
    </location>
</feature>
<evidence type="ECO:0000259" key="1">
    <source>
        <dbReference type="Pfam" id="PF01248"/>
    </source>
</evidence>
<dbReference type="Pfam" id="PF01248">
    <property type="entry name" value="Ribosomal_L7Ae"/>
    <property type="match status" value="1"/>
</dbReference>
<evidence type="ECO:0000313" key="2">
    <source>
        <dbReference type="EMBL" id="AVM41895.1"/>
    </source>
</evidence>
<evidence type="ECO:0000313" key="3">
    <source>
        <dbReference type="Proteomes" id="UP000237947"/>
    </source>
</evidence>
<proteinExistence type="predicted"/>
<keyword evidence="3" id="KW-1185">Reference proteome</keyword>
<dbReference type="InterPro" id="IPR029064">
    <property type="entry name" value="Ribosomal_eL30-like_sf"/>
</dbReference>
<dbReference type="KEGG" id="fsa:C5Q98_00995"/>
<name>A0A2S0KLI1_9FIRM</name>
<dbReference type="InterPro" id="IPR004038">
    <property type="entry name" value="Ribosomal_eL8/eL30/eS12/Gad45"/>
</dbReference>
<dbReference type="SUPFAM" id="SSF55315">
    <property type="entry name" value="L30e-like"/>
    <property type="match status" value="1"/>
</dbReference>
<dbReference type="OrthoDB" id="9794863at2"/>
<dbReference type="Gene3D" id="3.30.1330.30">
    <property type="match status" value="1"/>
</dbReference>
<gene>
    <name evidence="2" type="ORF">C5Q98_00995</name>
</gene>
<accession>A0A2S0KLI1</accession>
<dbReference type="AlphaFoldDB" id="A0A2S0KLI1"/>
<reference evidence="3" key="1">
    <citation type="submission" date="2018-02" db="EMBL/GenBank/DDBJ databases">
        <authorList>
            <person name="Holder M.E."/>
            <person name="Ajami N.J."/>
            <person name="Petrosino J.F."/>
        </authorList>
    </citation>
    <scope>NUCLEOTIDE SEQUENCE [LARGE SCALE GENOMIC DNA]</scope>
    <source>
        <strain evidence="3">CCUG 47711</strain>
    </source>
</reference>